<keyword evidence="2" id="KW-1185">Reference proteome</keyword>
<evidence type="ECO:0008006" key="3">
    <source>
        <dbReference type="Google" id="ProtNLM"/>
    </source>
</evidence>
<gene>
    <name evidence="1" type="ORF">ACGLYG10_2101</name>
</gene>
<dbReference type="AlphaFoldDB" id="A0A1M4S0U9"/>
<dbReference type="Proteomes" id="UP000184291">
    <property type="component" value="Unassembled WGS sequence"/>
</dbReference>
<sequence>MTTIKVEMGTRNELKAYAAQRGLTMDAALRGLLNSERRRRMLEELRDARRRMTAEQWEAYDAEASEWLDAPLETPRGH</sequence>
<name>A0A1M4S0U9_9ACTO</name>
<accession>A0A1M4S0U9</accession>
<proteinExistence type="predicted"/>
<evidence type="ECO:0000313" key="1">
    <source>
        <dbReference type="EMBL" id="SHE25864.1"/>
    </source>
</evidence>
<dbReference type="EMBL" id="FQTT01000012">
    <property type="protein sequence ID" value="SHE25864.1"/>
    <property type="molecule type" value="Genomic_DNA"/>
</dbReference>
<organism evidence="1 2">
    <name type="scientific">Actinomyces glycerinitolerans</name>
    <dbReference type="NCBI Taxonomy" id="1892869"/>
    <lineage>
        <taxon>Bacteria</taxon>
        <taxon>Bacillati</taxon>
        <taxon>Actinomycetota</taxon>
        <taxon>Actinomycetes</taxon>
        <taxon>Actinomycetales</taxon>
        <taxon>Actinomycetaceae</taxon>
        <taxon>Actinomyces</taxon>
    </lineage>
</organism>
<dbReference type="STRING" id="1892869.ACGLYG10_2101"/>
<reference evidence="2" key="1">
    <citation type="submission" date="2016-09" db="EMBL/GenBank/DDBJ databases">
        <authorList>
            <person name="Strepis N."/>
        </authorList>
    </citation>
    <scope>NUCLEOTIDE SEQUENCE [LARGE SCALE GENOMIC DNA]</scope>
</reference>
<evidence type="ECO:0000313" key="2">
    <source>
        <dbReference type="Proteomes" id="UP000184291"/>
    </source>
</evidence>
<protein>
    <recommendedName>
        <fullName evidence="3">Arc-type ribbon-helix-helix</fullName>
    </recommendedName>
</protein>